<feature type="signal peptide" evidence="8">
    <location>
        <begin position="1"/>
        <end position="19"/>
    </location>
</feature>
<evidence type="ECO:0000256" key="1">
    <source>
        <dbReference type="ARBA" id="ARBA00004442"/>
    </source>
</evidence>
<dbReference type="GO" id="GO:0015562">
    <property type="term" value="F:efflux transmembrane transporter activity"/>
    <property type="evidence" value="ECO:0007669"/>
    <property type="project" value="InterPro"/>
</dbReference>
<dbReference type="EMBL" id="CP041046">
    <property type="protein sequence ID" value="QDE40287.1"/>
    <property type="molecule type" value="Genomic_DNA"/>
</dbReference>
<gene>
    <name evidence="9" type="ORF">FIV34_14275</name>
</gene>
<reference evidence="9 10" key="1">
    <citation type="submission" date="2019-06" db="EMBL/GenBank/DDBJ databases">
        <title>A complete genome sequence for Luteibacter pinisoli MAH-14.</title>
        <authorList>
            <person name="Baltrus D.A."/>
        </authorList>
    </citation>
    <scope>NUCLEOTIDE SEQUENCE [LARGE SCALE GENOMIC DNA]</scope>
    <source>
        <strain evidence="9 10">MAH-14</strain>
    </source>
</reference>
<name>A0A4Y5Z551_9GAMM</name>
<dbReference type="OrthoDB" id="9813458at2"/>
<dbReference type="PANTHER" id="PTHR30026">
    <property type="entry name" value="OUTER MEMBRANE PROTEIN TOLC"/>
    <property type="match status" value="1"/>
</dbReference>
<evidence type="ECO:0000313" key="9">
    <source>
        <dbReference type="EMBL" id="QDE40287.1"/>
    </source>
</evidence>
<dbReference type="GO" id="GO:0015288">
    <property type="term" value="F:porin activity"/>
    <property type="evidence" value="ECO:0007669"/>
    <property type="project" value="TreeGrafter"/>
</dbReference>
<feature type="chain" id="PRO_5021434643" evidence="8">
    <location>
        <begin position="20"/>
        <end position="432"/>
    </location>
</feature>
<dbReference type="AlphaFoldDB" id="A0A4Y5Z551"/>
<dbReference type="Proteomes" id="UP000316093">
    <property type="component" value="Chromosome"/>
</dbReference>
<sequence length="432" mass="45942">MYARLLVAAVALTATPSMARGVDLLDVYRLALASDPVVAQARADHRAALERARQGSGLFAPQLSLQMSWQQKQPYPSPVHGRATGLYRQRSLALTLNQRIIDRPAQWDGAATREEAAAAAVQLEAETQKLRLRVAEAYFAVLATEDALRLTEAKARVMKDQVDLAARRVDVGLAAVTESYEAGTVYAAAAVDVTNARIAAADSREALIQLTGKDVGALKVLGPHDPADERMVSVPVARSPRVAAAEHRVAAAQHRLAGARAGRLPTLGFQASYGGTTAWAVHAPLAALPRHNGRRALTVRLTLKVPLFGGTADASRVSRAIHQHDVAQSALESMRRDVLRGTRSSLRAVDVGRLRVDALAAAVASAETACEVTRAGLAVGTRNFADVLAAETRLAAARMTYSKARHASAADTLRAAYEQGSLTDLMLADASR</sequence>
<keyword evidence="7" id="KW-0998">Cell outer membrane</keyword>
<dbReference type="Gene3D" id="1.20.1600.10">
    <property type="entry name" value="Outer membrane efflux proteins (OEP)"/>
    <property type="match status" value="1"/>
</dbReference>
<evidence type="ECO:0000256" key="7">
    <source>
        <dbReference type="ARBA" id="ARBA00023237"/>
    </source>
</evidence>
<dbReference type="PANTHER" id="PTHR30026:SF20">
    <property type="entry name" value="OUTER MEMBRANE PROTEIN TOLC"/>
    <property type="match status" value="1"/>
</dbReference>
<keyword evidence="4" id="KW-1134">Transmembrane beta strand</keyword>
<protein>
    <submittedName>
        <fullName evidence="9">TolC family outer membrane protein</fullName>
    </submittedName>
</protein>
<dbReference type="InterPro" id="IPR010130">
    <property type="entry name" value="T1SS_OMP_TolC"/>
</dbReference>
<dbReference type="RefSeq" id="WP_139983843.1">
    <property type="nucleotide sequence ID" value="NZ_CP041046.1"/>
</dbReference>
<evidence type="ECO:0000256" key="4">
    <source>
        <dbReference type="ARBA" id="ARBA00022452"/>
    </source>
</evidence>
<keyword evidence="3" id="KW-0813">Transport</keyword>
<keyword evidence="8" id="KW-0732">Signal</keyword>
<evidence type="ECO:0000256" key="3">
    <source>
        <dbReference type="ARBA" id="ARBA00022448"/>
    </source>
</evidence>
<comment type="similarity">
    <text evidence="2">Belongs to the outer membrane factor (OMF) (TC 1.B.17) family.</text>
</comment>
<keyword evidence="10" id="KW-1185">Reference proteome</keyword>
<dbReference type="GO" id="GO:1990281">
    <property type="term" value="C:efflux pump complex"/>
    <property type="evidence" value="ECO:0007669"/>
    <property type="project" value="TreeGrafter"/>
</dbReference>
<dbReference type="Pfam" id="PF02321">
    <property type="entry name" value="OEP"/>
    <property type="match status" value="2"/>
</dbReference>
<dbReference type="InterPro" id="IPR051906">
    <property type="entry name" value="TolC-like"/>
</dbReference>
<dbReference type="SUPFAM" id="SSF56954">
    <property type="entry name" value="Outer membrane efflux proteins (OEP)"/>
    <property type="match status" value="1"/>
</dbReference>
<evidence type="ECO:0000256" key="5">
    <source>
        <dbReference type="ARBA" id="ARBA00022692"/>
    </source>
</evidence>
<proteinExistence type="inferred from homology"/>
<evidence type="ECO:0000256" key="8">
    <source>
        <dbReference type="SAM" id="SignalP"/>
    </source>
</evidence>
<accession>A0A4Y5Z551</accession>
<dbReference type="GO" id="GO:0009279">
    <property type="term" value="C:cell outer membrane"/>
    <property type="evidence" value="ECO:0007669"/>
    <property type="project" value="UniProtKB-SubCell"/>
</dbReference>
<keyword evidence="6" id="KW-0472">Membrane</keyword>
<keyword evidence="5" id="KW-0812">Transmembrane</keyword>
<evidence type="ECO:0000256" key="2">
    <source>
        <dbReference type="ARBA" id="ARBA00007613"/>
    </source>
</evidence>
<comment type="subcellular location">
    <subcellularLocation>
        <location evidence="1">Cell outer membrane</location>
    </subcellularLocation>
</comment>
<evidence type="ECO:0000313" key="10">
    <source>
        <dbReference type="Proteomes" id="UP000316093"/>
    </source>
</evidence>
<dbReference type="NCBIfam" id="TIGR01844">
    <property type="entry name" value="type_I_sec_TolC"/>
    <property type="match status" value="1"/>
</dbReference>
<organism evidence="9 10">
    <name type="scientific">Luteibacter pinisoli</name>
    <dbReference type="NCBI Taxonomy" id="2589080"/>
    <lineage>
        <taxon>Bacteria</taxon>
        <taxon>Pseudomonadati</taxon>
        <taxon>Pseudomonadota</taxon>
        <taxon>Gammaproteobacteria</taxon>
        <taxon>Lysobacterales</taxon>
        <taxon>Rhodanobacteraceae</taxon>
        <taxon>Luteibacter</taxon>
    </lineage>
</organism>
<dbReference type="KEGG" id="lpy:FIV34_14275"/>
<dbReference type="InterPro" id="IPR003423">
    <property type="entry name" value="OMP_efflux"/>
</dbReference>
<evidence type="ECO:0000256" key="6">
    <source>
        <dbReference type="ARBA" id="ARBA00023136"/>
    </source>
</evidence>